<gene>
    <name evidence="2" type="ORF">PGLA1383_LOCUS28334</name>
    <name evidence="3" type="ORF">PGLA2088_LOCUS35798</name>
</gene>
<feature type="region of interest" description="Disordered" evidence="1">
    <location>
        <begin position="82"/>
        <end position="130"/>
    </location>
</feature>
<dbReference type="AlphaFoldDB" id="A0A813KPW4"/>
<evidence type="ECO:0000313" key="3">
    <source>
        <dbReference type="EMBL" id="CAE8710115.1"/>
    </source>
</evidence>
<evidence type="ECO:0000256" key="1">
    <source>
        <dbReference type="SAM" id="MobiDB-lite"/>
    </source>
</evidence>
<feature type="region of interest" description="Disordered" evidence="1">
    <location>
        <begin position="359"/>
        <end position="421"/>
    </location>
</feature>
<reference evidence="3" key="1">
    <citation type="submission" date="2021-02" db="EMBL/GenBank/DDBJ databases">
        <authorList>
            <person name="Dougan E. K."/>
            <person name="Rhodes N."/>
            <person name="Thang M."/>
            <person name="Chan C."/>
        </authorList>
    </citation>
    <scope>NUCLEOTIDE SEQUENCE</scope>
</reference>
<evidence type="ECO:0000313" key="2">
    <source>
        <dbReference type="EMBL" id="CAE8610517.1"/>
    </source>
</evidence>
<organism evidence="3 4">
    <name type="scientific">Polarella glacialis</name>
    <name type="common">Dinoflagellate</name>
    <dbReference type="NCBI Taxonomy" id="89957"/>
    <lineage>
        <taxon>Eukaryota</taxon>
        <taxon>Sar</taxon>
        <taxon>Alveolata</taxon>
        <taxon>Dinophyceae</taxon>
        <taxon>Suessiales</taxon>
        <taxon>Suessiaceae</taxon>
        <taxon>Polarella</taxon>
    </lineage>
</organism>
<dbReference type="Proteomes" id="UP000626109">
    <property type="component" value="Unassembled WGS sequence"/>
</dbReference>
<sequence length="587" mass="63438">MRRCASAQSVRGSDMTLLLAGCGALMTEDSRVNNVRRCLSARSVRSSDESVLTGHGDHTPHLMATQTPRLRGEAAKAIKERAMASSGIPWHQNPESPSLDGRSMPEDQTRGRHLSSSLSPRRATLGEGGKATIVTMAELLGPGVERRRSVPDNRTMQLHRSCSLGCFPHEFGSQVPDLFRPKLTEDSPARKLQAKVQEHAVGASNRYRSAGTPRRCLSARSLRSSDESVLSGCGERMRGVTQMQSPRLRGEAARAIADRAKSSSGIPWRGIPRYNSLGTMCVSGQPQVPQCGGRAMAVFSESLTHGGVMKELLSPIREKVPEDLVFPVQGTASLSGRAVAKDSMLRGCLGIERLGPSSSRVADSQLASATVSKAKDKDLKSALRQRSGRSVPAPSSRSQFSTTANYPYSTEDSAHQHLQDQAPLLQRRARGSSQIPPTLQGAAFIPRSAGELQPALPWTLQSEASASPTKPEASRNWRWSQGLDKIYQPQTLDKIYQPTPGKRAAAVHPGRQKRIITGLTLLESTRSTATSTPDLSFISHTSPSSLPQSLSGSTPRTPPKSARLTLREQLSCPLKLGSVEYQLLKSK</sequence>
<feature type="region of interest" description="Disordered" evidence="1">
    <location>
        <begin position="45"/>
        <end position="68"/>
    </location>
</feature>
<dbReference type="Proteomes" id="UP000654075">
    <property type="component" value="Unassembled WGS sequence"/>
</dbReference>
<accession>A0A813KPW4</accession>
<protein>
    <submittedName>
        <fullName evidence="3">Uncharacterized protein</fullName>
    </submittedName>
</protein>
<name>A0A813KPW4_POLGL</name>
<proteinExistence type="predicted"/>
<feature type="region of interest" description="Disordered" evidence="1">
    <location>
        <begin position="531"/>
        <end position="562"/>
    </location>
</feature>
<feature type="compositionally biased region" description="Polar residues" evidence="1">
    <location>
        <begin position="359"/>
        <end position="371"/>
    </location>
</feature>
<feature type="compositionally biased region" description="Low complexity" evidence="1">
    <location>
        <begin position="539"/>
        <end position="555"/>
    </location>
</feature>
<comment type="caution">
    <text evidence="3">The sequence shown here is derived from an EMBL/GenBank/DDBJ whole genome shotgun (WGS) entry which is preliminary data.</text>
</comment>
<evidence type="ECO:0000313" key="4">
    <source>
        <dbReference type="Proteomes" id="UP000626109"/>
    </source>
</evidence>
<keyword evidence="5" id="KW-1185">Reference proteome</keyword>
<evidence type="ECO:0000313" key="5">
    <source>
        <dbReference type="Proteomes" id="UP000654075"/>
    </source>
</evidence>
<feature type="compositionally biased region" description="Polar residues" evidence="1">
    <location>
        <begin position="393"/>
        <end position="411"/>
    </location>
</feature>
<dbReference type="EMBL" id="CAJNNV010024715">
    <property type="protein sequence ID" value="CAE8610517.1"/>
    <property type="molecule type" value="Genomic_DNA"/>
</dbReference>
<dbReference type="EMBL" id="CAJNNW010031943">
    <property type="protein sequence ID" value="CAE8710115.1"/>
    <property type="molecule type" value="Genomic_DNA"/>
</dbReference>